<feature type="region of interest" description="Disordered" evidence="1">
    <location>
        <begin position="72"/>
        <end position="112"/>
    </location>
</feature>
<feature type="compositionally biased region" description="Basic and acidic residues" evidence="1">
    <location>
        <begin position="89"/>
        <end position="98"/>
    </location>
</feature>
<comment type="caution">
    <text evidence="2">The sequence shown here is derived from an EMBL/GenBank/DDBJ whole genome shotgun (WGS) entry which is preliminary data.</text>
</comment>
<dbReference type="Proteomes" id="UP000824540">
    <property type="component" value="Unassembled WGS sequence"/>
</dbReference>
<keyword evidence="3" id="KW-1185">Reference proteome</keyword>
<protein>
    <submittedName>
        <fullName evidence="2">Uncharacterized protein</fullName>
    </submittedName>
</protein>
<proteinExistence type="predicted"/>
<dbReference type="EMBL" id="JAFBMS010000005">
    <property type="protein sequence ID" value="KAG9352286.1"/>
    <property type="molecule type" value="Genomic_DNA"/>
</dbReference>
<gene>
    <name evidence="2" type="ORF">JZ751_020699</name>
</gene>
<evidence type="ECO:0000256" key="1">
    <source>
        <dbReference type="SAM" id="MobiDB-lite"/>
    </source>
</evidence>
<evidence type="ECO:0000313" key="3">
    <source>
        <dbReference type="Proteomes" id="UP000824540"/>
    </source>
</evidence>
<evidence type="ECO:0000313" key="2">
    <source>
        <dbReference type="EMBL" id="KAG9352286.1"/>
    </source>
</evidence>
<name>A0A8T2PKC9_9TELE</name>
<dbReference type="AlphaFoldDB" id="A0A8T2PKC9"/>
<reference evidence="2" key="1">
    <citation type="thesis" date="2021" institute="BYU ScholarsArchive" country="Provo, UT, USA">
        <title>Applications of and Algorithms for Genome Assembly and Genomic Analyses with an Emphasis on Marine Teleosts.</title>
        <authorList>
            <person name="Pickett B.D."/>
        </authorList>
    </citation>
    <scope>NUCLEOTIDE SEQUENCE</scope>
    <source>
        <strain evidence="2">HI-2016</strain>
    </source>
</reference>
<sequence length="112" mass="11911">MQSSRAWQGELRELAVGVVGPQLGFWSCDVELAGDYSPAVAAAAPTAPKCPRPHGTHSDVRGLTLTSLRPKCDSNLQPGFHQGSPEGPLKLRGEELKDLPSLSRPKQGQAIT</sequence>
<organism evidence="2 3">
    <name type="scientific">Albula glossodonta</name>
    <name type="common">roundjaw bonefish</name>
    <dbReference type="NCBI Taxonomy" id="121402"/>
    <lineage>
        <taxon>Eukaryota</taxon>
        <taxon>Metazoa</taxon>
        <taxon>Chordata</taxon>
        <taxon>Craniata</taxon>
        <taxon>Vertebrata</taxon>
        <taxon>Euteleostomi</taxon>
        <taxon>Actinopterygii</taxon>
        <taxon>Neopterygii</taxon>
        <taxon>Teleostei</taxon>
        <taxon>Albuliformes</taxon>
        <taxon>Albulidae</taxon>
        <taxon>Albula</taxon>
    </lineage>
</organism>
<accession>A0A8T2PKC9</accession>